<reference evidence="1" key="1">
    <citation type="submission" date="2023-03" db="EMBL/GenBank/DDBJ databases">
        <title>Chromosome-level genomes of two armyworms, Mythimna separata and Mythimna loreyi, provide insights into the biosynthesis and reception of sex pheromones.</title>
        <authorList>
            <person name="Zhao H."/>
        </authorList>
    </citation>
    <scope>NUCLEOTIDE SEQUENCE</scope>
    <source>
        <strain evidence="1">BeijingLab</strain>
    </source>
</reference>
<organism evidence="1 2">
    <name type="scientific">Mythimna loreyi</name>
    <dbReference type="NCBI Taxonomy" id="667449"/>
    <lineage>
        <taxon>Eukaryota</taxon>
        <taxon>Metazoa</taxon>
        <taxon>Ecdysozoa</taxon>
        <taxon>Arthropoda</taxon>
        <taxon>Hexapoda</taxon>
        <taxon>Insecta</taxon>
        <taxon>Pterygota</taxon>
        <taxon>Neoptera</taxon>
        <taxon>Endopterygota</taxon>
        <taxon>Lepidoptera</taxon>
        <taxon>Glossata</taxon>
        <taxon>Ditrysia</taxon>
        <taxon>Noctuoidea</taxon>
        <taxon>Noctuidae</taxon>
        <taxon>Noctuinae</taxon>
        <taxon>Hadenini</taxon>
        <taxon>Mythimna</taxon>
    </lineage>
</organism>
<evidence type="ECO:0000313" key="1">
    <source>
        <dbReference type="EMBL" id="KAJ8726951.1"/>
    </source>
</evidence>
<proteinExistence type="predicted"/>
<accession>A0ACC2QVK6</accession>
<dbReference type="Proteomes" id="UP001231649">
    <property type="component" value="Chromosome 7"/>
</dbReference>
<keyword evidence="2" id="KW-1185">Reference proteome</keyword>
<gene>
    <name evidence="1" type="ORF">PYW08_015348</name>
</gene>
<protein>
    <submittedName>
        <fullName evidence="1">Uncharacterized protein</fullName>
    </submittedName>
</protein>
<sequence length="449" mass="50536">MCLLIPSLLEIYSPWCHGGDLPIANGPIKISSQYIGHQTERCGCGIRFLLHSLYSDFPMATKQFGGPSPYKLPQTYPKEDYFHTDYVNNVTTNHAVKPPNKPVVGAIFGLGRAGSIHLISIINNPRITLKYVVDDRTERFADLKKYWNFSDKVTLLPSSEAQRVYSDKEVDVVFIGSPTWTHHDIVVNSIANNKDVFCEKPIAENIEETRKCYDAAKAKGRVLFSAFNRRFDPSYRALKNRVRNGEVGHVQILKVTARDSPLPSIDYLKTSGGVFHDCLVHDFDMACWVLGELPCRVQASATALIPEVKAIDDFDTIAFLLTFPSGTVVLGDNSRYSAYGYDQRLEVFGNKGMIKVENERPYHSTEVMIGYEGVRQSPIYYSFPSRFKQGYQNELEHFLDVVTRGVQIEVTDYQTLAVSKIATAAEESARTGKTVEIDWSKDQIPANYS</sequence>
<evidence type="ECO:0000313" key="2">
    <source>
        <dbReference type="Proteomes" id="UP001231649"/>
    </source>
</evidence>
<dbReference type="EMBL" id="CM056783">
    <property type="protein sequence ID" value="KAJ8726951.1"/>
    <property type="molecule type" value="Genomic_DNA"/>
</dbReference>
<comment type="caution">
    <text evidence="1">The sequence shown here is derived from an EMBL/GenBank/DDBJ whole genome shotgun (WGS) entry which is preliminary data.</text>
</comment>
<name>A0ACC2QVK6_9NEOP</name>